<protein>
    <submittedName>
        <fullName evidence="3">Uncharacterized protein</fullName>
    </submittedName>
</protein>
<feature type="transmembrane region" description="Helical" evidence="2">
    <location>
        <begin position="310"/>
        <end position="334"/>
    </location>
</feature>
<dbReference type="RefSeq" id="WP_311859663.1">
    <property type="nucleotide sequence ID" value="NZ_JAUZVT010000003.1"/>
</dbReference>
<keyword evidence="4" id="KW-1185">Reference proteome</keyword>
<feature type="transmembrane region" description="Helical" evidence="2">
    <location>
        <begin position="125"/>
        <end position="145"/>
    </location>
</feature>
<feature type="transmembrane region" description="Helical" evidence="2">
    <location>
        <begin position="183"/>
        <end position="210"/>
    </location>
</feature>
<proteinExistence type="predicted"/>
<feature type="transmembrane region" description="Helical" evidence="2">
    <location>
        <begin position="20"/>
        <end position="36"/>
    </location>
</feature>
<accession>A0ABU3GM70</accession>
<evidence type="ECO:0000313" key="3">
    <source>
        <dbReference type="EMBL" id="MDT3331798.1"/>
    </source>
</evidence>
<name>A0ABU3GM70_9MICO</name>
<sequence>MTRTLLKTDPRAVPRFMRVALYAILLVGALASIPVIGGYSPIPVGTLLDAWIILFILVSIARGRTYPIVLLFFLVGYLLMRVVPALVAEAPMVDFLQAYRWVLYLIAFAFAVGRRWGSLVGLKRVTWLLLAMSLAKSLLTIVTFGPTARSGLLIENNFELALFSGLLIIIYRELSGRARFWTIALLAAVVVVSGSRSGAIVFAIAVVYAVSQAKGAGLLRRYFIGLSVPVIIYFVAQVFESRALVAGIDRLNFLTVFLAETRDWDILTWLFGTPPLTALSSNGCNSLAFYVNLFASTEDGSCYSVILHAFILRVVFDAGIFGLLLAVIVTFYTLKKSGASGWMTLTIAGVMVANSFSVSGLNSPYVGLVILLAITTCTPRTELRGPSVFDRSGHRGERRRSPVEPSWA</sequence>
<evidence type="ECO:0000256" key="1">
    <source>
        <dbReference type="SAM" id="MobiDB-lite"/>
    </source>
</evidence>
<evidence type="ECO:0000256" key="2">
    <source>
        <dbReference type="SAM" id="Phobius"/>
    </source>
</evidence>
<reference evidence="3 4" key="1">
    <citation type="submission" date="2023-08" db="EMBL/GenBank/DDBJ databases">
        <title>Microbacterium aquilitoris sp. nov. and Microbacterium gwkjibeachense sp. nov., isolated from beach.</title>
        <authorList>
            <person name="Lee S.D."/>
            <person name="Yang H."/>
            <person name="Kim I."/>
        </authorList>
    </citation>
    <scope>NUCLEOTIDE SEQUENCE [LARGE SCALE GENOMIC DNA]</scope>
    <source>
        <strain evidence="3 4">KSW-18</strain>
    </source>
</reference>
<keyword evidence="2" id="KW-0472">Membrane</keyword>
<feature type="transmembrane region" description="Helical" evidence="2">
    <location>
        <begin position="98"/>
        <end position="113"/>
    </location>
</feature>
<organism evidence="3 4">
    <name type="scientific">Microbacterium aquilitoris</name>
    <dbReference type="NCBI Taxonomy" id="3067307"/>
    <lineage>
        <taxon>Bacteria</taxon>
        <taxon>Bacillati</taxon>
        <taxon>Actinomycetota</taxon>
        <taxon>Actinomycetes</taxon>
        <taxon>Micrococcales</taxon>
        <taxon>Microbacteriaceae</taxon>
        <taxon>Microbacterium</taxon>
    </lineage>
</organism>
<feature type="transmembrane region" description="Helical" evidence="2">
    <location>
        <begin position="68"/>
        <end position="86"/>
    </location>
</feature>
<feature type="compositionally biased region" description="Basic and acidic residues" evidence="1">
    <location>
        <begin position="391"/>
        <end position="402"/>
    </location>
</feature>
<keyword evidence="2" id="KW-1133">Transmembrane helix</keyword>
<feature type="transmembrane region" description="Helical" evidence="2">
    <location>
        <begin position="42"/>
        <end position="61"/>
    </location>
</feature>
<feature type="region of interest" description="Disordered" evidence="1">
    <location>
        <begin position="388"/>
        <end position="408"/>
    </location>
</feature>
<feature type="transmembrane region" description="Helical" evidence="2">
    <location>
        <begin position="151"/>
        <end position="171"/>
    </location>
</feature>
<keyword evidence="2" id="KW-0812">Transmembrane</keyword>
<evidence type="ECO:0000313" key="4">
    <source>
        <dbReference type="Proteomes" id="UP001262835"/>
    </source>
</evidence>
<feature type="transmembrane region" description="Helical" evidence="2">
    <location>
        <begin position="222"/>
        <end position="245"/>
    </location>
</feature>
<dbReference type="EMBL" id="JAUZVT010000003">
    <property type="protein sequence ID" value="MDT3331798.1"/>
    <property type="molecule type" value="Genomic_DNA"/>
</dbReference>
<dbReference type="Proteomes" id="UP001262835">
    <property type="component" value="Unassembled WGS sequence"/>
</dbReference>
<gene>
    <name evidence="3" type="ORF">Q9S78_14090</name>
</gene>
<comment type="caution">
    <text evidence="3">The sequence shown here is derived from an EMBL/GenBank/DDBJ whole genome shotgun (WGS) entry which is preliminary data.</text>
</comment>